<dbReference type="Gene3D" id="3.30.310.100">
    <property type="entry name" value="YugN-like"/>
    <property type="match status" value="1"/>
</dbReference>
<comment type="caution">
    <text evidence="1">The sequence shown here is derived from an EMBL/GenBank/DDBJ whole genome shotgun (WGS) entry which is preliminary data.</text>
</comment>
<dbReference type="SUPFAM" id="SSF160755">
    <property type="entry name" value="YugN-like"/>
    <property type="match status" value="1"/>
</dbReference>
<evidence type="ECO:0000313" key="2">
    <source>
        <dbReference type="Proteomes" id="UP000261905"/>
    </source>
</evidence>
<dbReference type="InterPro" id="IPR036491">
    <property type="entry name" value="YugN-like_sf"/>
</dbReference>
<reference evidence="1 2" key="1">
    <citation type="submission" date="2018-08" db="EMBL/GenBank/DDBJ databases">
        <title>Paenibacillus sp. M4BSY-1, whole genome shotgun sequence.</title>
        <authorList>
            <person name="Tuo L."/>
        </authorList>
    </citation>
    <scope>NUCLEOTIDE SEQUENCE [LARGE SCALE GENOMIC DNA]</scope>
    <source>
        <strain evidence="1 2">M4BSY-1</strain>
    </source>
</reference>
<dbReference type="Pfam" id="PF08868">
    <property type="entry name" value="YugN"/>
    <property type="match status" value="1"/>
</dbReference>
<accession>A0A371PFY0</accession>
<organism evidence="1 2">
    <name type="scientific">Paenibacillus paeoniae</name>
    <dbReference type="NCBI Taxonomy" id="2292705"/>
    <lineage>
        <taxon>Bacteria</taxon>
        <taxon>Bacillati</taxon>
        <taxon>Bacillota</taxon>
        <taxon>Bacilli</taxon>
        <taxon>Bacillales</taxon>
        <taxon>Paenibacillaceae</taxon>
        <taxon>Paenibacillus</taxon>
    </lineage>
</organism>
<evidence type="ECO:0008006" key="3">
    <source>
        <dbReference type="Google" id="ProtNLM"/>
    </source>
</evidence>
<keyword evidence="2" id="KW-1185">Reference proteome</keyword>
<proteinExistence type="predicted"/>
<protein>
    <recommendedName>
        <fullName evidence="3">YugN-like family protein</fullName>
    </recommendedName>
</protein>
<evidence type="ECO:0000313" key="1">
    <source>
        <dbReference type="EMBL" id="REK74536.1"/>
    </source>
</evidence>
<dbReference type="RefSeq" id="WP_116045995.1">
    <property type="nucleotide sequence ID" value="NZ_QUBQ01000002.1"/>
</dbReference>
<dbReference type="EMBL" id="QUBQ01000002">
    <property type="protein sequence ID" value="REK74536.1"/>
    <property type="molecule type" value="Genomic_DNA"/>
</dbReference>
<dbReference type="Proteomes" id="UP000261905">
    <property type="component" value="Unassembled WGS sequence"/>
</dbReference>
<gene>
    <name evidence="1" type="ORF">DX130_12595</name>
</gene>
<dbReference type="OrthoDB" id="2988890at2"/>
<name>A0A371PFY0_9BACL</name>
<sequence>MIPIASEVEGVEKKFTEMQVLLEEQGFTLGGNWDYDGGSFDRALDNENKVWLRIPFQVTDGNIDSELSENNAIIRFATPYVLRHLYQEGNDPEASFRVVGAMFDQFQSPSDPDAPVDDRWTERAKEIMSEVDRLLKR</sequence>
<dbReference type="AlphaFoldDB" id="A0A371PFY0"/>
<dbReference type="InterPro" id="IPR014967">
    <property type="entry name" value="Uncharacterised_YugN-like"/>
</dbReference>